<evidence type="ECO:0000313" key="2">
    <source>
        <dbReference type="EMBL" id="ABJ84042.1"/>
    </source>
</evidence>
<dbReference type="Pfam" id="PF13709">
    <property type="entry name" value="DUF4159"/>
    <property type="match status" value="1"/>
</dbReference>
<proteinExistence type="predicted"/>
<sequence length="269" mass="30570">MKLAWPLLVTGLLLMAALELPGWQRFGGAPPTGLQPYDQSDQSIPSEFFFSRLRYNTGYGGGGGYGYRRMGGGWAQDFPRADHDCLVALRRLTRIDSPSPLNVVDIDDDHMWDYPWIYAVGVSNWAFTDAEALRLRNFIARGGFLMVDHFHGQDDWNRFMNGMNMVLPGAVVEGIPDDDAIFHDLYDINEKFQIPGEQYVATGRTYEKDGYIPGWRCIRDKDGRIVVAVCYNMHLGDAWEWANAGDYPEKFSGLAFRIVLNYITYAMTH</sequence>
<dbReference type="InterPro" id="IPR025297">
    <property type="entry name" value="DUF4159"/>
</dbReference>
<feature type="domain" description="DUF4159" evidence="1">
    <location>
        <begin position="66"/>
        <end position="267"/>
    </location>
</feature>
<evidence type="ECO:0000259" key="1">
    <source>
        <dbReference type="Pfam" id="PF13709"/>
    </source>
</evidence>
<dbReference type="HOGENOM" id="CLU_058818_1_0_0"/>
<dbReference type="Gene3D" id="3.40.50.12140">
    <property type="entry name" value="Domain of unknown function DUF4159"/>
    <property type="match status" value="1"/>
</dbReference>
<gene>
    <name evidence="2" type="ordered locus">Acid_3063</name>
</gene>
<protein>
    <recommendedName>
        <fullName evidence="1">DUF4159 domain-containing protein</fullName>
    </recommendedName>
</protein>
<dbReference type="KEGG" id="sus:Acid_3063"/>
<reference evidence="2" key="1">
    <citation type="submission" date="2006-10" db="EMBL/GenBank/DDBJ databases">
        <title>Complete sequence of Solibacter usitatus Ellin6076.</title>
        <authorList>
            <consortium name="US DOE Joint Genome Institute"/>
            <person name="Copeland A."/>
            <person name="Lucas S."/>
            <person name="Lapidus A."/>
            <person name="Barry K."/>
            <person name="Detter J.C."/>
            <person name="Glavina del Rio T."/>
            <person name="Hammon N."/>
            <person name="Israni S."/>
            <person name="Dalin E."/>
            <person name="Tice H."/>
            <person name="Pitluck S."/>
            <person name="Thompson L.S."/>
            <person name="Brettin T."/>
            <person name="Bruce D."/>
            <person name="Han C."/>
            <person name="Tapia R."/>
            <person name="Gilna P."/>
            <person name="Schmutz J."/>
            <person name="Larimer F."/>
            <person name="Land M."/>
            <person name="Hauser L."/>
            <person name="Kyrpides N."/>
            <person name="Mikhailova N."/>
            <person name="Janssen P.H."/>
            <person name="Kuske C.R."/>
            <person name="Richardson P."/>
        </authorList>
    </citation>
    <scope>NUCLEOTIDE SEQUENCE</scope>
    <source>
        <strain evidence="2">Ellin6076</strain>
    </source>
</reference>
<dbReference type="AlphaFoldDB" id="Q022Q8"/>
<dbReference type="STRING" id="234267.Acid_3063"/>
<accession>Q022Q8</accession>
<dbReference type="OrthoDB" id="9773014at2"/>
<dbReference type="eggNOG" id="ENOG502ZA2Y">
    <property type="taxonomic scope" value="Bacteria"/>
</dbReference>
<dbReference type="EMBL" id="CP000473">
    <property type="protein sequence ID" value="ABJ84042.1"/>
    <property type="molecule type" value="Genomic_DNA"/>
</dbReference>
<dbReference type="InParanoid" id="Q022Q8"/>
<organism evidence="2">
    <name type="scientific">Solibacter usitatus (strain Ellin6076)</name>
    <dbReference type="NCBI Taxonomy" id="234267"/>
    <lineage>
        <taxon>Bacteria</taxon>
        <taxon>Pseudomonadati</taxon>
        <taxon>Acidobacteriota</taxon>
        <taxon>Terriglobia</taxon>
        <taxon>Bryobacterales</taxon>
        <taxon>Solibacteraceae</taxon>
        <taxon>Candidatus Solibacter</taxon>
    </lineage>
</organism>
<name>Q022Q8_SOLUE</name>